<name>A0A0M0LDY2_9BACL</name>
<dbReference type="Proteomes" id="UP000036867">
    <property type="component" value="Unassembled WGS sequence"/>
</dbReference>
<dbReference type="GeneID" id="301136867"/>
<evidence type="ECO:0000259" key="2">
    <source>
        <dbReference type="Pfam" id="PF13490"/>
    </source>
</evidence>
<accession>A0A0M0LDY2</accession>
<sequence length="220" mass="25644">MKHSIFKDLAPAYIDKLTSEETNEQIEKHMDQCEECRNYLNKMKGDLFSEDENERRKDKRNIDYFKKVRSKNRKKILVIVSSLLTMFLVLITAYYFVFVNMWQASSSNVETNIQSQGTMATLLFKAKKDNHYIILTDAKTDEGYTDTIFVYEKRNDFSTPAKLLKDGSGISFTFADENTLLLYNGKKKKLTDEDKVTIQYKDKTDVIPIKDLYDKGNDAE</sequence>
<evidence type="ECO:0000313" key="4">
    <source>
        <dbReference type="Proteomes" id="UP000036867"/>
    </source>
</evidence>
<proteinExistence type="predicted"/>
<comment type="caution">
    <text evidence="3">The sequence shown here is derived from an EMBL/GenBank/DDBJ whole genome shotgun (WGS) entry which is preliminary data.</text>
</comment>
<dbReference type="RefSeq" id="WP_053417348.1">
    <property type="nucleotide sequence ID" value="NZ_LILB01000005.1"/>
</dbReference>
<dbReference type="InterPro" id="IPR027383">
    <property type="entry name" value="Znf_put"/>
</dbReference>
<dbReference type="EMBL" id="LILB01000005">
    <property type="protein sequence ID" value="KOO49156.1"/>
    <property type="molecule type" value="Genomic_DNA"/>
</dbReference>
<reference evidence="4" key="1">
    <citation type="submission" date="2015-08" db="EMBL/GenBank/DDBJ databases">
        <title>Fjat-10028 dsm 16317.</title>
        <authorList>
            <person name="Liu B."/>
            <person name="Wang J."/>
            <person name="Zhu Y."/>
            <person name="Liu G."/>
            <person name="Chen Q."/>
            <person name="Chen Z."/>
            <person name="Lan J."/>
            <person name="Che J."/>
            <person name="Ge C."/>
            <person name="Shi H."/>
            <person name="Pan Z."/>
            <person name="Liu X."/>
        </authorList>
    </citation>
    <scope>NUCLEOTIDE SEQUENCE [LARGE SCALE GENOMIC DNA]</scope>
    <source>
        <strain evidence="4">DSM 16317</strain>
    </source>
</reference>
<dbReference type="Pfam" id="PF13490">
    <property type="entry name" value="zf-HC2"/>
    <property type="match status" value="1"/>
</dbReference>
<feature type="domain" description="Putative zinc-finger" evidence="2">
    <location>
        <begin position="6"/>
        <end position="37"/>
    </location>
</feature>
<keyword evidence="1" id="KW-1133">Transmembrane helix</keyword>
<feature type="transmembrane region" description="Helical" evidence="1">
    <location>
        <begin position="76"/>
        <end position="97"/>
    </location>
</feature>
<keyword evidence="1" id="KW-0472">Membrane</keyword>
<dbReference type="STRING" id="263475.AMD00_12265"/>
<dbReference type="PATRIC" id="fig|263475.3.peg.3707"/>
<evidence type="ECO:0000256" key="1">
    <source>
        <dbReference type="SAM" id="Phobius"/>
    </source>
</evidence>
<gene>
    <name evidence="3" type="ORF">AMD00_12265</name>
</gene>
<protein>
    <recommendedName>
        <fullName evidence="2">Putative zinc-finger domain-containing protein</fullName>
    </recommendedName>
</protein>
<organism evidence="3 4">
    <name type="scientific">Viridibacillus arvi</name>
    <dbReference type="NCBI Taxonomy" id="263475"/>
    <lineage>
        <taxon>Bacteria</taxon>
        <taxon>Bacillati</taxon>
        <taxon>Bacillota</taxon>
        <taxon>Bacilli</taxon>
        <taxon>Bacillales</taxon>
        <taxon>Caryophanaceae</taxon>
        <taxon>Viridibacillus</taxon>
    </lineage>
</organism>
<keyword evidence="4" id="KW-1185">Reference proteome</keyword>
<evidence type="ECO:0000313" key="3">
    <source>
        <dbReference type="EMBL" id="KOO49156.1"/>
    </source>
</evidence>
<dbReference type="AlphaFoldDB" id="A0A0M0LDY2"/>
<keyword evidence="1" id="KW-0812">Transmembrane</keyword>